<dbReference type="CTD" id="20318426"/>
<proteinExistence type="predicted"/>
<keyword evidence="3" id="KW-1185">Reference proteome</keyword>
<dbReference type="KEGG" id="ovi:T265_04240"/>
<protein>
    <recommendedName>
        <fullName evidence="4">Tat pathway signal sequence domain protein</fullName>
    </recommendedName>
</protein>
<accession>A0A075AGT8</accession>
<dbReference type="GeneID" id="20318426"/>
<evidence type="ECO:0008006" key="4">
    <source>
        <dbReference type="Google" id="ProtNLM"/>
    </source>
</evidence>
<feature type="chain" id="PRO_5001705674" description="Tat pathway signal sequence domain protein" evidence="1">
    <location>
        <begin position="25"/>
        <end position="62"/>
    </location>
</feature>
<sequence length="62" mass="6937">MAMFNRRVFIAVLAALLIMSEVNGGAQGNEKGQDLAYTIDQYVRRRRAQKPETLEKPNLGDA</sequence>
<evidence type="ECO:0000256" key="1">
    <source>
        <dbReference type="SAM" id="SignalP"/>
    </source>
</evidence>
<keyword evidence="1" id="KW-0732">Signal</keyword>
<reference evidence="2 3" key="1">
    <citation type="submission" date="2013-11" db="EMBL/GenBank/DDBJ databases">
        <title>Opisthorchis viverrini - life in the bile duct.</title>
        <authorList>
            <person name="Young N.D."/>
            <person name="Nagarajan N."/>
            <person name="Lin S.J."/>
            <person name="Korhonen P.K."/>
            <person name="Jex A.R."/>
            <person name="Hall R.S."/>
            <person name="Safavi-Hemami H."/>
            <person name="Kaewkong W."/>
            <person name="Bertrand D."/>
            <person name="Gao S."/>
            <person name="Seet Q."/>
            <person name="Wongkham S."/>
            <person name="Teh B.T."/>
            <person name="Wongkham C."/>
            <person name="Intapan P.M."/>
            <person name="Maleewong W."/>
            <person name="Yang X."/>
            <person name="Hu M."/>
            <person name="Wang Z."/>
            <person name="Hofmann A."/>
            <person name="Sternberg P.W."/>
            <person name="Tan P."/>
            <person name="Wang J."/>
            <person name="Gasser R.B."/>
        </authorList>
    </citation>
    <scope>NUCLEOTIDE SEQUENCE [LARGE SCALE GENOMIC DNA]</scope>
</reference>
<gene>
    <name evidence="2" type="ORF">T265_04240</name>
</gene>
<organism evidence="2 3">
    <name type="scientific">Opisthorchis viverrini</name>
    <name type="common">Southeast Asian liver fluke</name>
    <dbReference type="NCBI Taxonomy" id="6198"/>
    <lineage>
        <taxon>Eukaryota</taxon>
        <taxon>Metazoa</taxon>
        <taxon>Spiralia</taxon>
        <taxon>Lophotrochozoa</taxon>
        <taxon>Platyhelminthes</taxon>
        <taxon>Trematoda</taxon>
        <taxon>Digenea</taxon>
        <taxon>Opisthorchiida</taxon>
        <taxon>Opisthorchiata</taxon>
        <taxon>Opisthorchiidae</taxon>
        <taxon>Opisthorchis</taxon>
    </lineage>
</organism>
<feature type="signal peptide" evidence="1">
    <location>
        <begin position="1"/>
        <end position="24"/>
    </location>
</feature>
<dbReference type="RefSeq" id="XP_009167197.1">
    <property type="nucleotide sequence ID" value="XM_009168933.1"/>
</dbReference>
<dbReference type="EMBL" id="KL596686">
    <property type="protein sequence ID" value="KER29054.1"/>
    <property type="molecule type" value="Genomic_DNA"/>
</dbReference>
<evidence type="ECO:0000313" key="3">
    <source>
        <dbReference type="Proteomes" id="UP000054324"/>
    </source>
</evidence>
<evidence type="ECO:0000313" key="2">
    <source>
        <dbReference type="EMBL" id="KER29054.1"/>
    </source>
</evidence>
<name>A0A075AGT8_OPIVI</name>
<dbReference type="Proteomes" id="UP000054324">
    <property type="component" value="Unassembled WGS sequence"/>
</dbReference>
<dbReference type="AlphaFoldDB" id="A0A075AGT8"/>